<evidence type="ECO:0000313" key="6">
    <source>
        <dbReference type="EMBL" id="MBO0938432.1"/>
    </source>
</evidence>
<reference evidence="6" key="1">
    <citation type="submission" date="2021-03" db="EMBL/GenBank/DDBJ databases">
        <title>Fibrella sp. HMF5335 genome sequencing and assembly.</title>
        <authorList>
            <person name="Kang H."/>
            <person name="Kim H."/>
            <person name="Bae S."/>
            <person name="Joh K."/>
        </authorList>
    </citation>
    <scope>NUCLEOTIDE SEQUENCE</scope>
    <source>
        <strain evidence="6">HMF5335</strain>
    </source>
</reference>
<organism evidence="6 7">
    <name type="scientific">Fibrella rubiginis</name>
    <dbReference type="NCBI Taxonomy" id="2817060"/>
    <lineage>
        <taxon>Bacteria</taxon>
        <taxon>Pseudomonadati</taxon>
        <taxon>Bacteroidota</taxon>
        <taxon>Cytophagia</taxon>
        <taxon>Cytophagales</taxon>
        <taxon>Spirosomataceae</taxon>
        <taxon>Fibrella</taxon>
    </lineage>
</organism>
<dbReference type="InterPro" id="IPR014710">
    <property type="entry name" value="RmlC-like_jellyroll"/>
</dbReference>
<dbReference type="RefSeq" id="WP_207365965.1">
    <property type="nucleotide sequence ID" value="NZ_JAFMYV010000009.1"/>
</dbReference>
<protein>
    <submittedName>
        <fullName evidence="6">Pirin family protein</fullName>
    </submittedName>
</protein>
<dbReference type="GO" id="GO:0046872">
    <property type="term" value="F:metal ion binding"/>
    <property type="evidence" value="ECO:0007669"/>
    <property type="project" value="UniProtKB-KW"/>
</dbReference>
<dbReference type="InterPro" id="IPR008778">
    <property type="entry name" value="Pirin_C_dom"/>
</dbReference>
<keyword evidence="7" id="KW-1185">Reference proteome</keyword>
<proteinExistence type="inferred from homology"/>
<dbReference type="Pfam" id="PF05726">
    <property type="entry name" value="Pirin_C"/>
    <property type="match status" value="1"/>
</dbReference>
<evidence type="ECO:0000256" key="2">
    <source>
        <dbReference type="PIRSR" id="PIRSR006232-1"/>
    </source>
</evidence>
<dbReference type="InterPro" id="IPR012093">
    <property type="entry name" value="Pirin"/>
</dbReference>
<accession>A0A939GL59</accession>
<keyword evidence="2" id="KW-0479">Metal-binding</keyword>
<feature type="binding site" evidence="2">
    <location>
        <position position="106"/>
    </location>
    <ligand>
        <name>Fe cation</name>
        <dbReference type="ChEBI" id="CHEBI:24875"/>
    </ligand>
</feature>
<evidence type="ECO:0000259" key="4">
    <source>
        <dbReference type="Pfam" id="PF02678"/>
    </source>
</evidence>
<dbReference type="Proteomes" id="UP000664034">
    <property type="component" value="Unassembled WGS sequence"/>
</dbReference>
<dbReference type="CDD" id="cd02247">
    <property type="entry name" value="cupin_pirin_C"/>
    <property type="match status" value="1"/>
</dbReference>
<dbReference type="InterPro" id="IPR053186">
    <property type="entry name" value="QDO-related"/>
</dbReference>
<name>A0A939GL59_9BACT</name>
<feature type="binding site" evidence="2">
    <location>
        <position position="108"/>
    </location>
    <ligand>
        <name>Fe cation</name>
        <dbReference type="ChEBI" id="CHEBI:24875"/>
    </ligand>
</feature>
<dbReference type="EMBL" id="JAFMYV010000009">
    <property type="protein sequence ID" value="MBO0938432.1"/>
    <property type="molecule type" value="Genomic_DNA"/>
</dbReference>
<evidence type="ECO:0000256" key="1">
    <source>
        <dbReference type="ARBA" id="ARBA00008416"/>
    </source>
</evidence>
<feature type="binding site" evidence="2">
    <location>
        <position position="62"/>
    </location>
    <ligand>
        <name>Fe cation</name>
        <dbReference type="ChEBI" id="CHEBI:24875"/>
    </ligand>
</feature>
<gene>
    <name evidence="6" type="ORF">J2I47_17910</name>
</gene>
<keyword evidence="2" id="KW-0408">Iron</keyword>
<feature type="domain" description="Pirin C-terminal" evidence="5">
    <location>
        <begin position="183"/>
        <end position="285"/>
    </location>
</feature>
<dbReference type="PANTHER" id="PTHR43594">
    <property type="entry name" value="QUERCETIN 2,3-DIOXYGENASE"/>
    <property type="match status" value="1"/>
</dbReference>
<dbReference type="AlphaFoldDB" id="A0A939GL59"/>
<comment type="similarity">
    <text evidence="1 3">Belongs to the pirin family.</text>
</comment>
<feature type="domain" description="Pirin N-terminal" evidence="4">
    <location>
        <begin position="31"/>
        <end position="128"/>
    </location>
</feature>
<comment type="cofactor">
    <cofactor evidence="2">
        <name>Fe cation</name>
        <dbReference type="ChEBI" id="CHEBI:24875"/>
    </cofactor>
    <text evidence="2">Binds 1 Fe cation per subunit.</text>
</comment>
<dbReference type="InterPro" id="IPR011051">
    <property type="entry name" value="RmlC_Cupin_sf"/>
</dbReference>
<evidence type="ECO:0000313" key="7">
    <source>
        <dbReference type="Proteomes" id="UP000664034"/>
    </source>
</evidence>
<dbReference type="Gene3D" id="2.60.120.10">
    <property type="entry name" value="Jelly Rolls"/>
    <property type="match status" value="2"/>
</dbReference>
<evidence type="ECO:0000256" key="3">
    <source>
        <dbReference type="RuleBase" id="RU003457"/>
    </source>
</evidence>
<dbReference type="PIRSF" id="PIRSF006232">
    <property type="entry name" value="Pirin"/>
    <property type="match status" value="1"/>
</dbReference>
<evidence type="ECO:0000259" key="5">
    <source>
        <dbReference type="Pfam" id="PF05726"/>
    </source>
</evidence>
<dbReference type="PANTHER" id="PTHR43594:SF1">
    <property type="entry name" value="QUERCETIN 2,3-DIOXYGENASE PA2418-RELATED"/>
    <property type="match status" value="1"/>
</dbReference>
<comment type="caution">
    <text evidence="6">The sequence shown here is derived from an EMBL/GenBank/DDBJ whole genome shotgun (WGS) entry which is preliminary data.</text>
</comment>
<dbReference type="CDD" id="cd02909">
    <property type="entry name" value="cupin_pirin_N"/>
    <property type="match status" value="1"/>
</dbReference>
<feature type="binding site" evidence="2">
    <location>
        <position position="64"/>
    </location>
    <ligand>
        <name>Fe cation</name>
        <dbReference type="ChEBI" id="CHEBI:24875"/>
    </ligand>
</feature>
<dbReference type="Pfam" id="PF02678">
    <property type="entry name" value="Pirin"/>
    <property type="match status" value="1"/>
</dbReference>
<dbReference type="InterPro" id="IPR003829">
    <property type="entry name" value="Pirin_N_dom"/>
</dbReference>
<sequence>MTSYRSVRTIQTAQPQQVGDGFVGKNAFHPQSARPFSPFLLLDHHGPMTVAPSNRQKGVDEHPHRGFETVTVVYEGALEHRDSAGNRGKLFAGDVQWMTAASGIVHEEKHELAFSKTGGILDFVQLWVNLPAKDKMRPPRYQELQSTQFPKANIAPGAALRVIAGEAMGLTGPAQTFSPLLLADLTLTGGTTVELPIQPGFNLMLYALKGTVQLNQTDTLTTGQIALFELTGGDSVHISATTEAKLLVLAGEPLNEPLAAYGPFVMNTREELLEAFADFQAGKMGSL</sequence>
<dbReference type="SUPFAM" id="SSF51182">
    <property type="entry name" value="RmlC-like cupins"/>
    <property type="match status" value="1"/>
</dbReference>